<proteinExistence type="inferred from homology"/>
<gene>
    <name evidence="5" type="ORF">PBC2_143</name>
</gene>
<dbReference type="InterPro" id="IPR008145">
    <property type="entry name" value="GK/Ca_channel_bsu"/>
</dbReference>
<dbReference type="SUPFAM" id="SSF52540">
    <property type="entry name" value="P-loop containing nucleoside triphosphate hydrolases"/>
    <property type="match status" value="1"/>
</dbReference>
<dbReference type="PANTHER" id="PTHR23117:SF13">
    <property type="entry name" value="GUANYLATE KINASE"/>
    <property type="match status" value="1"/>
</dbReference>
<protein>
    <submittedName>
        <fullName evidence="5">Putative guanylate kinase</fullName>
    </submittedName>
</protein>
<accession>A0A218KC48</accession>
<evidence type="ECO:0000259" key="4">
    <source>
        <dbReference type="PROSITE" id="PS50052"/>
    </source>
</evidence>
<dbReference type="FunFam" id="3.30.63.10:FF:000002">
    <property type="entry name" value="Guanylate kinase 1"/>
    <property type="match status" value="1"/>
</dbReference>
<dbReference type="EMBL" id="KT070867">
    <property type="protein sequence ID" value="AKQ08458.1"/>
    <property type="molecule type" value="Genomic_DNA"/>
</dbReference>
<keyword evidence="3 5" id="KW-0418">Kinase</keyword>
<dbReference type="PROSITE" id="PS00856">
    <property type="entry name" value="GUANYLATE_KINASE_1"/>
    <property type="match status" value="1"/>
</dbReference>
<dbReference type="InterPro" id="IPR008144">
    <property type="entry name" value="Guanylate_kin-like_dom"/>
</dbReference>
<dbReference type="PANTHER" id="PTHR23117">
    <property type="entry name" value="GUANYLATE KINASE-RELATED"/>
    <property type="match status" value="1"/>
</dbReference>
<comment type="similarity">
    <text evidence="1">Belongs to the guanylate kinase family.</text>
</comment>
<sequence length="183" mass="20855">MTLFLITAPSGAGKTSIMHALNTYMGEGVLSECVSHTTRPMREGEVDGESYYFTDEQTFKDGIVLEAFAETVKYDGHLYGISKSEIDYKDTRHAYIIVNYDGYKQVKKVYPDAVGIFLYMSKEDCMISMLERGDSIEKALSRIELYDDEIKDKHDFDYVVKNVRGKFHETKNIVAHIIGQYGV</sequence>
<dbReference type="Gene3D" id="3.30.63.10">
    <property type="entry name" value="Guanylate Kinase phosphate binding domain"/>
    <property type="match status" value="1"/>
</dbReference>
<reference evidence="5 6" key="1">
    <citation type="submission" date="2015-06" db="EMBL/GenBank/DDBJ databases">
        <title>Complete genome sequence of Bacillus cereus phage PBC2.</title>
        <authorList>
            <person name="Kong M."/>
            <person name="Ryu S."/>
        </authorList>
    </citation>
    <scope>NUCLEOTIDE SEQUENCE [LARGE SCALE GENOMIC DNA]</scope>
</reference>
<evidence type="ECO:0000313" key="6">
    <source>
        <dbReference type="Proteomes" id="UP000223102"/>
    </source>
</evidence>
<dbReference type="CDD" id="cd00071">
    <property type="entry name" value="GMPK"/>
    <property type="match status" value="1"/>
</dbReference>
<organism evidence="5 6">
    <name type="scientific">Bacillus phage PBC2</name>
    <dbReference type="NCBI Taxonomy" id="1675029"/>
    <lineage>
        <taxon>Viruses</taxon>
        <taxon>Duplodnaviria</taxon>
        <taxon>Heunggongvirae</taxon>
        <taxon>Uroviricota</taxon>
        <taxon>Caudoviricetes</taxon>
        <taxon>Andregratiavirinae</taxon>
        <taxon>Haetaevirus</taxon>
        <taxon>Haetaevirus PBC2</taxon>
    </lineage>
</organism>
<keyword evidence="6" id="KW-1185">Reference proteome</keyword>
<dbReference type="SMART" id="SM00072">
    <property type="entry name" value="GuKc"/>
    <property type="match status" value="1"/>
</dbReference>
<evidence type="ECO:0000256" key="3">
    <source>
        <dbReference type="ARBA" id="ARBA00022777"/>
    </source>
</evidence>
<dbReference type="Proteomes" id="UP000223102">
    <property type="component" value="Segment"/>
</dbReference>
<dbReference type="PROSITE" id="PS50052">
    <property type="entry name" value="GUANYLATE_KINASE_2"/>
    <property type="match status" value="1"/>
</dbReference>
<evidence type="ECO:0000256" key="1">
    <source>
        <dbReference type="ARBA" id="ARBA00005790"/>
    </source>
</evidence>
<dbReference type="InterPro" id="IPR020590">
    <property type="entry name" value="Guanylate_kinase_CS"/>
</dbReference>
<evidence type="ECO:0000313" key="5">
    <source>
        <dbReference type="EMBL" id="AKQ08458.1"/>
    </source>
</evidence>
<dbReference type="Gene3D" id="3.40.50.300">
    <property type="entry name" value="P-loop containing nucleotide triphosphate hydrolases"/>
    <property type="match status" value="1"/>
</dbReference>
<evidence type="ECO:0000256" key="2">
    <source>
        <dbReference type="ARBA" id="ARBA00022679"/>
    </source>
</evidence>
<dbReference type="GO" id="GO:0004385">
    <property type="term" value="F:GMP kinase activity"/>
    <property type="evidence" value="ECO:0007669"/>
    <property type="project" value="TreeGrafter"/>
</dbReference>
<name>A0A218KC48_9CAUD</name>
<dbReference type="InterPro" id="IPR027417">
    <property type="entry name" value="P-loop_NTPase"/>
</dbReference>
<dbReference type="Pfam" id="PF00625">
    <property type="entry name" value="Guanylate_kin"/>
    <property type="match status" value="1"/>
</dbReference>
<feature type="domain" description="Guanylate kinase-like" evidence="4">
    <location>
        <begin position="1"/>
        <end position="179"/>
    </location>
</feature>
<keyword evidence="2" id="KW-0808">Transferase</keyword>